<organism evidence="1 2">
    <name type="scientific">Peredibacter starrii</name>
    <dbReference type="NCBI Taxonomy" id="28202"/>
    <lineage>
        <taxon>Bacteria</taxon>
        <taxon>Pseudomonadati</taxon>
        <taxon>Bdellovibrionota</taxon>
        <taxon>Bacteriovoracia</taxon>
        <taxon>Bacteriovoracales</taxon>
        <taxon>Bacteriovoracaceae</taxon>
        <taxon>Peredibacter</taxon>
    </lineage>
</organism>
<gene>
    <name evidence="1" type="ORF">SOO65_14600</name>
</gene>
<evidence type="ECO:0000313" key="2">
    <source>
        <dbReference type="Proteomes" id="UP001324634"/>
    </source>
</evidence>
<sequence length="107" mass="12249">MKYIFGAILGLSLLQAIAGEIRVRKMVKDGELDRSFVLKTNLQEKVVIDCQSFIQGLRIGEYENAFFYMMDPNECEGLQGRIQGSLRKLQQHCIDVDQDIRADYACQ</sequence>
<protein>
    <submittedName>
        <fullName evidence="1">Uncharacterized protein</fullName>
    </submittedName>
</protein>
<dbReference type="RefSeq" id="WP_321391573.1">
    <property type="nucleotide sequence ID" value="NZ_CP139487.1"/>
</dbReference>
<dbReference type="AlphaFoldDB" id="A0AAX4HKW7"/>
<dbReference type="Proteomes" id="UP001324634">
    <property type="component" value="Chromosome"/>
</dbReference>
<reference evidence="1 2" key="1">
    <citation type="submission" date="2023-11" db="EMBL/GenBank/DDBJ databases">
        <title>Peredibacter starrii A3.12.</title>
        <authorList>
            <person name="Mitchell R.J."/>
        </authorList>
    </citation>
    <scope>NUCLEOTIDE SEQUENCE [LARGE SCALE GENOMIC DNA]</scope>
    <source>
        <strain evidence="1 2">A3.12</strain>
    </source>
</reference>
<evidence type="ECO:0000313" key="1">
    <source>
        <dbReference type="EMBL" id="WPU63922.1"/>
    </source>
</evidence>
<proteinExistence type="predicted"/>
<name>A0AAX4HKW7_9BACT</name>
<dbReference type="EMBL" id="CP139487">
    <property type="protein sequence ID" value="WPU63922.1"/>
    <property type="molecule type" value="Genomic_DNA"/>
</dbReference>
<dbReference type="KEGG" id="psti:SOO65_14600"/>
<accession>A0AAX4HKW7</accession>
<keyword evidence="2" id="KW-1185">Reference proteome</keyword>